<feature type="domain" description="HORMA" evidence="4">
    <location>
        <begin position="10"/>
        <end position="192"/>
    </location>
</feature>
<keyword evidence="2" id="KW-0227">DNA damage</keyword>
<dbReference type="PROSITE" id="PS50815">
    <property type="entry name" value="HORMA"/>
    <property type="match status" value="1"/>
</dbReference>
<organism evidence="5 6">
    <name type="scientific">Ceratodon purpureus</name>
    <name type="common">Fire moss</name>
    <name type="synonym">Dicranum purpureum</name>
    <dbReference type="NCBI Taxonomy" id="3225"/>
    <lineage>
        <taxon>Eukaryota</taxon>
        <taxon>Viridiplantae</taxon>
        <taxon>Streptophyta</taxon>
        <taxon>Embryophyta</taxon>
        <taxon>Bryophyta</taxon>
        <taxon>Bryophytina</taxon>
        <taxon>Bryopsida</taxon>
        <taxon>Dicranidae</taxon>
        <taxon>Pseudoditrichales</taxon>
        <taxon>Ditrichaceae</taxon>
        <taxon>Ceratodon</taxon>
    </lineage>
</organism>
<evidence type="ECO:0000256" key="1">
    <source>
        <dbReference type="ARBA" id="ARBA00004123"/>
    </source>
</evidence>
<sequence>MEVVRLSDRGDVGELVCEFLEVCIHQLLHIRELYPAEIFERRRHFNVPVQWARHPDLREYIHSAVTNLHSCIQQGVVDKIILSVVDNNQVLVEKFVFRLGLKQLSSAGVPAQHLEFALRGFLLKISVSNELLSPLPLDCSWEVVAHLKSASLDTVKNGQLWTPADDEGWDQSFTITSIKSMQSSYLDMQLYVERSVERATNKKS</sequence>
<comment type="subcellular location">
    <subcellularLocation>
        <location evidence="1">Nucleus</location>
    </subcellularLocation>
</comment>
<dbReference type="InterPro" id="IPR003511">
    <property type="entry name" value="HORMA_dom"/>
</dbReference>
<evidence type="ECO:0000313" key="6">
    <source>
        <dbReference type="Proteomes" id="UP000822688"/>
    </source>
</evidence>
<evidence type="ECO:0000313" key="5">
    <source>
        <dbReference type="EMBL" id="KAG0581638.1"/>
    </source>
</evidence>
<keyword evidence="6" id="KW-1185">Reference proteome</keyword>
<proteinExistence type="predicted"/>
<reference evidence="5" key="1">
    <citation type="submission" date="2020-06" db="EMBL/GenBank/DDBJ databases">
        <title>WGS assembly of Ceratodon purpureus strain R40.</title>
        <authorList>
            <person name="Carey S.B."/>
            <person name="Jenkins J."/>
            <person name="Shu S."/>
            <person name="Lovell J.T."/>
            <person name="Sreedasyam A."/>
            <person name="Maumus F."/>
            <person name="Tiley G.P."/>
            <person name="Fernandez-Pozo N."/>
            <person name="Barry K."/>
            <person name="Chen C."/>
            <person name="Wang M."/>
            <person name="Lipzen A."/>
            <person name="Daum C."/>
            <person name="Saski C.A."/>
            <person name="Payton A.C."/>
            <person name="Mcbreen J.C."/>
            <person name="Conrad R.E."/>
            <person name="Kollar L.M."/>
            <person name="Olsson S."/>
            <person name="Huttunen S."/>
            <person name="Landis J.B."/>
            <person name="Wickett N.J."/>
            <person name="Johnson M.G."/>
            <person name="Rensing S.A."/>
            <person name="Grimwood J."/>
            <person name="Schmutz J."/>
            <person name="Mcdaniel S.F."/>
        </authorList>
    </citation>
    <scope>NUCLEOTIDE SEQUENCE</scope>
    <source>
        <strain evidence="5">R40</strain>
    </source>
</reference>
<dbReference type="EMBL" id="CM026424">
    <property type="protein sequence ID" value="KAG0581638.1"/>
    <property type="molecule type" value="Genomic_DNA"/>
</dbReference>
<dbReference type="GO" id="GO:0016035">
    <property type="term" value="C:zeta DNA polymerase complex"/>
    <property type="evidence" value="ECO:0007669"/>
    <property type="project" value="TreeGrafter"/>
</dbReference>
<name>A0A8T0IGH0_CERPU</name>
<dbReference type="GO" id="GO:0005634">
    <property type="term" value="C:nucleus"/>
    <property type="evidence" value="ECO:0007669"/>
    <property type="project" value="UniProtKB-SubCell"/>
</dbReference>
<evidence type="ECO:0000256" key="3">
    <source>
        <dbReference type="ARBA" id="ARBA00023242"/>
    </source>
</evidence>
<dbReference type="Pfam" id="PF02301">
    <property type="entry name" value="HORMA"/>
    <property type="match status" value="1"/>
</dbReference>
<evidence type="ECO:0000256" key="2">
    <source>
        <dbReference type="ARBA" id="ARBA00022763"/>
    </source>
</evidence>
<dbReference type="InterPro" id="IPR036570">
    <property type="entry name" value="HORMA_dom_sf"/>
</dbReference>
<dbReference type="AlphaFoldDB" id="A0A8T0IGH0"/>
<dbReference type="FunFam" id="3.30.900.10:FF:000003">
    <property type="entry name" value="Mitotic spindle assembly checkpoint protein MAD2B"/>
    <property type="match status" value="1"/>
</dbReference>
<dbReference type="PANTHER" id="PTHR11842">
    <property type="entry name" value="MITOTIC SPINDLE ASSEMBLY CHECKPOINT PROTEIN MAD2"/>
    <property type="match status" value="1"/>
</dbReference>
<dbReference type="Proteomes" id="UP000822688">
    <property type="component" value="Chromosome 4"/>
</dbReference>
<dbReference type="GO" id="GO:0006974">
    <property type="term" value="P:DNA damage response"/>
    <property type="evidence" value="ECO:0007669"/>
    <property type="project" value="UniProtKB-KW"/>
</dbReference>
<dbReference type="Gene3D" id="3.30.900.10">
    <property type="entry name" value="HORMA domain"/>
    <property type="match status" value="1"/>
</dbReference>
<dbReference type="SUPFAM" id="SSF56019">
    <property type="entry name" value="The spindle assembly checkpoint protein mad2"/>
    <property type="match status" value="1"/>
</dbReference>
<dbReference type="OrthoDB" id="21254at2759"/>
<comment type="caution">
    <text evidence="5">The sequence shown here is derived from an EMBL/GenBank/DDBJ whole genome shotgun (WGS) entry which is preliminary data.</text>
</comment>
<dbReference type="PANTHER" id="PTHR11842:SF10">
    <property type="entry name" value="MITOTIC SPINDLE ASSEMBLY CHECKPOINT PROTEIN MAD2B"/>
    <property type="match status" value="1"/>
</dbReference>
<keyword evidence="3" id="KW-0539">Nucleus</keyword>
<gene>
    <name evidence="5" type="ORF">KC19_4G267800</name>
</gene>
<evidence type="ECO:0000259" key="4">
    <source>
        <dbReference type="PROSITE" id="PS50815"/>
    </source>
</evidence>
<accession>A0A8T0IGH0</accession>
<protein>
    <recommendedName>
        <fullName evidence="4">HORMA domain-containing protein</fullName>
    </recommendedName>
</protein>
<dbReference type="InterPro" id="IPR045091">
    <property type="entry name" value="Mad2-like"/>
</dbReference>